<accession>A0A411YDM0</accession>
<dbReference type="InterPro" id="IPR036615">
    <property type="entry name" value="Mur_ligase_C_dom_sf"/>
</dbReference>
<dbReference type="InterPro" id="IPR001645">
    <property type="entry name" value="Folylpolyglutamate_synth"/>
</dbReference>
<dbReference type="RefSeq" id="WP_131154244.1">
    <property type="nucleotide sequence ID" value="NZ_CP036402.1"/>
</dbReference>
<evidence type="ECO:0000313" key="16">
    <source>
        <dbReference type="Proteomes" id="UP000291469"/>
    </source>
</evidence>
<dbReference type="Pfam" id="PF08245">
    <property type="entry name" value="Mur_ligase_M"/>
    <property type="match status" value="1"/>
</dbReference>
<feature type="region of interest" description="Disordered" evidence="12">
    <location>
        <begin position="1"/>
        <end position="31"/>
    </location>
</feature>
<evidence type="ECO:0000256" key="4">
    <source>
        <dbReference type="ARBA" id="ARBA00022598"/>
    </source>
</evidence>
<keyword evidence="6 11" id="KW-0547">Nucleotide-binding</keyword>
<dbReference type="Gene3D" id="3.90.190.20">
    <property type="entry name" value="Mur ligase, C-terminal domain"/>
    <property type="match status" value="1"/>
</dbReference>
<gene>
    <name evidence="15" type="ORF">ER308_06625</name>
</gene>
<comment type="catalytic activity">
    <reaction evidence="10">
        <text>(6S)-5,6,7,8-tetrahydrofolyl-(gamma-L-Glu)(n) + L-glutamate + ATP = (6S)-5,6,7,8-tetrahydrofolyl-(gamma-L-Glu)(n+1) + ADP + phosphate + H(+)</text>
        <dbReference type="Rhea" id="RHEA:10580"/>
        <dbReference type="Rhea" id="RHEA-COMP:14738"/>
        <dbReference type="Rhea" id="RHEA-COMP:14740"/>
        <dbReference type="ChEBI" id="CHEBI:15378"/>
        <dbReference type="ChEBI" id="CHEBI:29985"/>
        <dbReference type="ChEBI" id="CHEBI:30616"/>
        <dbReference type="ChEBI" id="CHEBI:43474"/>
        <dbReference type="ChEBI" id="CHEBI:141005"/>
        <dbReference type="ChEBI" id="CHEBI:456216"/>
        <dbReference type="EC" id="6.3.2.17"/>
    </reaction>
</comment>
<dbReference type="PANTHER" id="PTHR11136:SF0">
    <property type="entry name" value="DIHYDROFOLATE SYNTHETASE-RELATED"/>
    <property type="match status" value="1"/>
</dbReference>
<protein>
    <recommendedName>
        <fullName evidence="3">tetrahydrofolate synthase</fullName>
        <ecNumber evidence="3">6.3.2.17</ecNumber>
    </recommendedName>
    <alternativeName>
        <fullName evidence="9">Tetrahydrofolylpolyglutamate synthase</fullName>
    </alternativeName>
</protein>
<comment type="similarity">
    <text evidence="2 11">Belongs to the folylpolyglutamate synthase family.</text>
</comment>
<comment type="cofactor">
    <cofactor evidence="1">
        <name>Mg(2+)</name>
        <dbReference type="ChEBI" id="CHEBI:18420"/>
    </cofactor>
</comment>
<dbReference type="PIRSF" id="PIRSF001563">
    <property type="entry name" value="Folylpolyglu_synth"/>
    <property type="match status" value="1"/>
</dbReference>
<evidence type="ECO:0000256" key="3">
    <source>
        <dbReference type="ARBA" id="ARBA00013025"/>
    </source>
</evidence>
<evidence type="ECO:0000256" key="2">
    <source>
        <dbReference type="ARBA" id="ARBA00008276"/>
    </source>
</evidence>
<dbReference type="GO" id="GO:0008841">
    <property type="term" value="F:dihydrofolate synthase activity"/>
    <property type="evidence" value="ECO:0007669"/>
    <property type="project" value="TreeGrafter"/>
</dbReference>
<dbReference type="FunFam" id="3.40.1190.10:FF:000011">
    <property type="entry name" value="Folylpolyglutamate synthase/dihydrofolate synthase"/>
    <property type="match status" value="1"/>
</dbReference>
<dbReference type="GO" id="GO:0005737">
    <property type="term" value="C:cytoplasm"/>
    <property type="evidence" value="ECO:0007669"/>
    <property type="project" value="TreeGrafter"/>
</dbReference>
<dbReference type="Pfam" id="PF02875">
    <property type="entry name" value="Mur_ligase_C"/>
    <property type="match status" value="1"/>
</dbReference>
<keyword evidence="5" id="KW-0479">Metal-binding</keyword>
<dbReference type="SUPFAM" id="SSF53244">
    <property type="entry name" value="MurD-like peptide ligases, peptide-binding domain"/>
    <property type="match status" value="1"/>
</dbReference>
<dbReference type="EMBL" id="CP036402">
    <property type="protein sequence ID" value="QBI19247.1"/>
    <property type="molecule type" value="Genomic_DNA"/>
</dbReference>
<dbReference type="InterPro" id="IPR036565">
    <property type="entry name" value="Mur-like_cat_sf"/>
</dbReference>
<reference evidence="15 16" key="1">
    <citation type="submission" date="2019-01" db="EMBL/GenBank/DDBJ databases">
        <title>Egibacter rhizosphaerae EGI 80759T.</title>
        <authorList>
            <person name="Chen D.-D."/>
            <person name="Tian Y."/>
            <person name="Jiao J.-Y."/>
            <person name="Zhang X.-T."/>
            <person name="Zhang Y.-G."/>
            <person name="Zhang Y."/>
            <person name="Xiao M."/>
            <person name="Shu W.-S."/>
            <person name="Li W.-J."/>
        </authorList>
    </citation>
    <scope>NUCLEOTIDE SEQUENCE [LARGE SCALE GENOMIC DNA]</scope>
    <source>
        <strain evidence="15 16">EGI 80759</strain>
    </source>
</reference>
<dbReference type="GO" id="GO:0005524">
    <property type="term" value="F:ATP binding"/>
    <property type="evidence" value="ECO:0007669"/>
    <property type="project" value="UniProtKB-KW"/>
</dbReference>
<feature type="compositionally biased region" description="Low complexity" evidence="12">
    <location>
        <begin position="18"/>
        <end position="31"/>
    </location>
</feature>
<evidence type="ECO:0000256" key="12">
    <source>
        <dbReference type="SAM" id="MobiDB-lite"/>
    </source>
</evidence>
<feature type="domain" description="Mur ligase C-terminal" evidence="13">
    <location>
        <begin position="325"/>
        <end position="448"/>
    </location>
</feature>
<evidence type="ECO:0000256" key="11">
    <source>
        <dbReference type="PIRNR" id="PIRNR001563"/>
    </source>
</evidence>
<dbReference type="InterPro" id="IPR013221">
    <property type="entry name" value="Mur_ligase_cen"/>
</dbReference>
<keyword evidence="7 11" id="KW-0067">ATP-binding</keyword>
<dbReference type="Proteomes" id="UP000291469">
    <property type="component" value="Chromosome"/>
</dbReference>
<dbReference type="InterPro" id="IPR004101">
    <property type="entry name" value="Mur_ligase_C"/>
</dbReference>
<keyword evidence="4 11" id="KW-0436">Ligase</keyword>
<evidence type="ECO:0000259" key="13">
    <source>
        <dbReference type="Pfam" id="PF02875"/>
    </source>
</evidence>
<feature type="domain" description="Mur ligase central" evidence="14">
    <location>
        <begin position="75"/>
        <end position="301"/>
    </location>
</feature>
<evidence type="ECO:0000256" key="5">
    <source>
        <dbReference type="ARBA" id="ARBA00022723"/>
    </source>
</evidence>
<proteinExistence type="inferred from homology"/>
<dbReference type="Gene3D" id="3.40.1190.10">
    <property type="entry name" value="Mur-like, catalytic domain"/>
    <property type="match status" value="1"/>
</dbReference>
<evidence type="ECO:0000256" key="7">
    <source>
        <dbReference type="ARBA" id="ARBA00022840"/>
    </source>
</evidence>
<dbReference type="EC" id="6.3.2.17" evidence="3"/>
<dbReference type="AlphaFoldDB" id="A0A411YDM0"/>
<evidence type="ECO:0000256" key="6">
    <source>
        <dbReference type="ARBA" id="ARBA00022741"/>
    </source>
</evidence>
<dbReference type="OrthoDB" id="9809356at2"/>
<evidence type="ECO:0000256" key="1">
    <source>
        <dbReference type="ARBA" id="ARBA00001946"/>
    </source>
</evidence>
<evidence type="ECO:0000256" key="9">
    <source>
        <dbReference type="ARBA" id="ARBA00030592"/>
    </source>
</evidence>
<evidence type="ECO:0000259" key="14">
    <source>
        <dbReference type="Pfam" id="PF08245"/>
    </source>
</evidence>
<dbReference type="GO" id="GO:0046872">
    <property type="term" value="F:metal ion binding"/>
    <property type="evidence" value="ECO:0007669"/>
    <property type="project" value="UniProtKB-KW"/>
</dbReference>
<dbReference type="KEGG" id="erz:ER308_06625"/>
<dbReference type="NCBIfam" id="TIGR01499">
    <property type="entry name" value="folC"/>
    <property type="match status" value="1"/>
</dbReference>
<sequence>MSAPGREGPPEPDGVAPDGSDGAASRSGSADHAYDEAVRALFSRRPDRMVPGLGRIRALCTALGEPQRAFRAVHVTGTNGKTTLASLVSALLVAHGVRAGTYTSPHLQEVGERVRVDGAPLGREELVDTLARLRAPLAEVEAARDEMVTFFETLTALAYERFARAGVEIAAVEVGMGGRWDATNVVDADVAVINPVRLDHAELGSTVGEVAGEKAGIIADGATVVSAAQEPEAAAVIEAEARARDATVLRAGTDFAVVRRTPGPAGQQVALRSGDLVIDDITLPLRGAHQAANAACALAAVEAMLSSGLDPDAVHSGFAAVRCSGRLEVVRSATPRGAPVVLDGAHNPAGAAALADALVREFPARRRTLVLGAMGDKDYGGIVDALLPVCDRIVTTQAPTGRSAPPDALAKQARLAGRDAEPIADIGGALEAAGASAGAEDLVVVTGSLYLVGAARDALGLPVR</sequence>
<dbReference type="GO" id="GO:0004326">
    <property type="term" value="F:tetrahydrofolylpolyglutamate synthase activity"/>
    <property type="evidence" value="ECO:0007669"/>
    <property type="project" value="UniProtKB-EC"/>
</dbReference>
<evidence type="ECO:0000313" key="15">
    <source>
        <dbReference type="EMBL" id="QBI19247.1"/>
    </source>
</evidence>
<keyword evidence="8" id="KW-0460">Magnesium</keyword>
<organism evidence="15 16">
    <name type="scientific">Egibacter rhizosphaerae</name>
    <dbReference type="NCBI Taxonomy" id="1670831"/>
    <lineage>
        <taxon>Bacteria</taxon>
        <taxon>Bacillati</taxon>
        <taxon>Actinomycetota</taxon>
        <taxon>Nitriliruptoria</taxon>
        <taxon>Egibacterales</taxon>
        <taxon>Egibacteraceae</taxon>
        <taxon>Egibacter</taxon>
    </lineage>
</organism>
<evidence type="ECO:0000256" key="10">
    <source>
        <dbReference type="ARBA" id="ARBA00047493"/>
    </source>
</evidence>
<evidence type="ECO:0000256" key="8">
    <source>
        <dbReference type="ARBA" id="ARBA00022842"/>
    </source>
</evidence>
<dbReference type="SUPFAM" id="SSF53623">
    <property type="entry name" value="MurD-like peptide ligases, catalytic domain"/>
    <property type="match status" value="1"/>
</dbReference>
<keyword evidence="16" id="KW-1185">Reference proteome</keyword>
<name>A0A411YDM0_9ACTN</name>
<dbReference type="PANTHER" id="PTHR11136">
    <property type="entry name" value="FOLYLPOLYGLUTAMATE SYNTHASE-RELATED"/>
    <property type="match status" value="1"/>
</dbReference>